<feature type="transmembrane region" description="Helical" evidence="1">
    <location>
        <begin position="27"/>
        <end position="45"/>
    </location>
</feature>
<protein>
    <submittedName>
        <fullName evidence="2">Uncharacterized protein</fullName>
    </submittedName>
</protein>
<evidence type="ECO:0000313" key="2">
    <source>
        <dbReference type="EMBL" id="ALO66646.1"/>
    </source>
</evidence>
<dbReference type="OrthoDB" id="4087617at2"/>
<keyword evidence="1" id="KW-1133">Transmembrane helix</keyword>
<feature type="transmembrane region" description="Helical" evidence="1">
    <location>
        <begin position="267"/>
        <end position="286"/>
    </location>
</feature>
<evidence type="ECO:0000256" key="1">
    <source>
        <dbReference type="SAM" id="Phobius"/>
    </source>
</evidence>
<evidence type="ECO:0000313" key="3">
    <source>
        <dbReference type="Proteomes" id="UP000059574"/>
    </source>
</evidence>
<gene>
    <name evidence="2" type="ORF">AS189_09280</name>
</gene>
<sequence length="310" mass="33368">MSWRKGDNIAGRPWHGRVRDYDLFKELTIGLVVVGLMVVCLSAIFSSPDDPGVTLKSWATAAPSDFVATATAELGGTSDTAGYGPPYNATPDATQKLGFIDLQALSGVRLPIDTANDFVINPLKTLPSPPPALTVWTTATADQQAKWTADYTTALAASPNGDPAHVARGNYGPVPALTGALLAMASKGNLDGVLQNGGQPYNLDYTPTILFLGDGGYFSNLATTAHLTGDQWGVMNETGNTPGQSWLWLFSFFYQIQPFKSSPNADILVVSVMLILSLALTVLPFIPGLRSIPRKIPVHRLIWKDYYRNR</sequence>
<keyword evidence="1" id="KW-0812">Transmembrane</keyword>
<proteinExistence type="predicted"/>
<keyword evidence="1" id="KW-0472">Membrane</keyword>
<organism evidence="2 3">
    <name type="scientific">Arthrobacter alpinus</name>
    <dbReference type="NCBI Taxonomy" id="656366"/>
    <lineage>
        <taxon>Bacteria</taxon>
        <taxon>Bacillati</taxon>
        <taxon>Actinomycetota</taxon>
        <taxon>Actinomycetes</taxon>
        <taxon>Micrococcales</taxon>
        <taxon>Micrococcaceae</taxon>
        <taxon>Arthrobacter</taxon>
    </lineage>
</organism>
<reference evidence="2 3" key="2">
    <citation type="journal article" date="2016" name="J. Biotechnol.">
        <title>Complete genome sequence of Arthrobacter alpinus ERGS4:06, a yellow pigmented bacterium tolerant to cold and radiations isolated from Sikkim Himalaya.</title>
        <authorList>
            <person name="Kumar R."/>
            <person name="Singh D."/>
            <person name="Swarnkar M.K."/>
            <person name="Singh A.K."/>
            <person name="Kumar S."/>
        </authorList>
    </citation>
    <scope>NUCLEOTIDE SEQUENCE [LARGE SCALE GENOMIC DNA]</scope>
    <source>
        <strain evidence="2 3">ERGS4:06</strain>
    </source>
</reference>
<dbReference type="EMBL" id="CP013200">
    <property type="protein sequence ID" value="ALO66646.1"/>
    <property type="molecule type" value="Genomic_DNA"/>
</dbReference>
<dbReference type="Proteomes" id="UP000059574">
    <property type="component" value="Chromosome"/>
</dbReference>
<accession>A0A0S2LZ90</accession>
<name>A0A0S2LZ90_9MICC</name>
<dbReference type="AlphaFoldDB" id="A0A0S2LZ90"/>
<reference evidence="3" key="1">
    <citation type="submission" date="2015-11" db="EMBL/GenBank/DDBJ databases">
        <authorList>
            <person name="Kumar R."/>
            <person name="Singh D."/>
            <person name="Swarnkar M.K."/>
            <person name="Singh A.K."/>
            <person name="Kumar S."/>
        </authorList>
    </citation>
    <scope>NUCLEOTIDE SEQUENCE [LARGE SCALE GENOMIC DNA]</scope>
    <source>
        <strain evidence="3">ERGS4:06</strain>
    </source>
</reference>